<evidence type="ECO:0000313" key="2">
    <source>
        <dbReference type="Proteomes" id="UP000304953"/>
    </source>
</evidence>
<gene>
    <name evidence="1" type="ORF">E5329_24275</name>
</gene>
<accession>A0AC61RPV3</accession>
<dbReference type="EMBL" id="SRYA01000084">
    <property type="protein sequence ID" value="TGY89547.1"/>
    <property type="molecule type" value="Genomic_DNA"/>
</dbReference>
<name>A0AC61RPV3_9FIRM</name>
<organism evidence="1 2">
    <name type="scientific">Petralouisia muris</name>
    <dbReference type="NCBI Taxonomy" id="3032872"/>
    <lineage>
        <taxon>Bacteria</taxon>
        <taxon>Bacillati</taxon>
        <taxon>Bacillota</taxon>
        <taxon>Clostridia</taxon>
        <taxon>Lachnospirales</taxon>
        <taxon>Lachnospiraceae</taxon>
        <taxon>Petralouisia</taxon>
    </lineage>
</organism>
<protein>
    <submittedName>
        <fullName evidence="1">DUF4314 domain-containing protein</fullName>
    </submittedName>
</protein>
<comment type="caution">
    <text evidence="1">The sequence shown here is derived from an EMBL/GenBank/DDBJ whole genome shotgun (WGS) entry which is preliminary data.</text>
</comment>
<evidence type="ECO:0000313" key="1">
    <source>
        <dbReference type="EMBL" id="TGY89547.1"/>
    </source>
</evidence>
<reference evidence="1" key="1">
    <citation type="submission" date="2019-04" db="EMBL/GenBank/DDBJ databases">
        <title>Microbes associate with the intestines of laboratory mice.</title>
        <authorList>
            <person name="Navarre W."/>
            <person name="Wong E."/>
            <person name="Huang K."/>
            <person name="Tropini C."/>
            <person name="Ng K."/>
            <person name="Yu B."/>
        </authorList>
    </citation>
    <scope>NUCLEOTIDE SEQUENCE</scope>
    <source>
        <strain evidence="1">NM01_1-7b</strain>
    </source>
</reference>
<proteinExistence type="predicted"/>
<keyword evidence="2" id="KW-1185">Reference proteome</keyword>
<dbReference type="Proteomes" id="UP000304953">
    <property type="component" value="Unassembled WGS sequence"/>
</dbReference>
<sequence>MLFPPRDIVEKIKKEYPSGTRVELIELNDLYRHFDAGLKGTVSCVDDTGTIHVDWDNGSHLGLVYDVDSCRKLKTVKTICYGEEKIWDSREEAMAFFFQGMVASEGSEQQRYTNIYLKLQIGMEICSDEE</sequence>